<keyword evidence="4" id="KW-1185">Reference proteome</keyword>
<evidence type="ECO:0000256" key="1">
    <source>
        <dbReference type="SAM" id="MobiDB-lite"/>
    </source>
</evidence>
<dbReference type="InterPro" id="IPR000014">
    <property type="entry name" value="PAS"/>
</dbReference>
<accession>A0A9X4EP36</accession>
<name>A0A9X4EP36_9FLAO</name>
<sequence length="218" mass="25348">MTNNLEKKWENHSNENQKRKPKLVSPTPVDREINLDENSVLLSITDTRGVIEYCNEDFVESSGYEEYELVGSGHNIVRHPDMPRVIFKLMWERIQNKENIIAFVKNMAKTGRYYWVMTDFVVKENDKGEVTNYKALRKPAPKNAVQEIIPLYKRLREIEDLNGIEASEKFLKGFLDSKNTNYDVYIEKLITDNIGVTAPGTEEGKKKGSFFKRFFGIE</sequence>
<evidence type="ECO:0000313" key="3">
    <source>
        <dbReference type="EMBL" id="MDE1206699.1"/>
    </source>
</evidence>
<dbReference type="InterPro" id="IPR013655">
    <property type="entry name" value="PAS_fold_3"/>
</dbReference>
<evidence type="ECO:0000313" key="4">
    <source>
        <dbReference type="Proteomes" id="UP001149303"/>
    </source>
</evidence>
<proteinExistence type="predicted"/>
<organism evidence="3 4">
    <name type="scientific">Tenacibaculum larymnensis</name>
    <dbReference type="NCBI Taxonomy" id="2878201"/>
    <lineage>
        <taxon>Bacteria</taxon>
        <taxon>Pseudomonadati</taxon>
        <taxon>Bacteroidota</taxon>
        <taxon>Flavobacteriia</taxon>
        <taxon>Flavobacteriales</taxon>
        <taxon>Flavobacteriaceae</taxon>
        <taxon>Tenacibaculum</taxon>
    </lineage>
</organism>
<dbReference type="CDD" id="cd00130">
    <property type="entry name" value="PAS"/>
    <property type="match status" value="1"/>
</dbReference>
<dbReference type="Pfam" id="PF08447">
    <property type="entry name" value="PAS_3"/>
    <property type="match status" value="1"/>
</dbReference>
<dbReference type="SUPFAM" id="SSF55785">
    <property type="entry name" value="PYP-like sensor domain (PAS domain)"/>
    <property type="match status" value="1"/>
</dbReference>
<dbReference type="Proteomes" id="UP001149303">
    <property type="component" value="Unassembled WGS sequence"/>
</dbReference>
<feature type="region of interest" description="Disordered" evidence="1">
    <location>
        <begin position="1"/>
        <end position="27"/>
    </location>
</feature>
<dbReference type="EMBL" id="JAIWJY010000004">
    <property type="protein sequence ID" value="MDE1206699.1"/>
    <property type="molecule type" value="Genomic_DNA"/>
</dbReference>
<dbReference type="AlphaFoldDB" id="A0A9X4EP36"/>
<dbReference type="Gene3D" id="3.30.450.20">
    <property type="entry name" value="PAS domain"/>
    <property type="match status" value="1"/>
</dbReference>
<protein>
    <submittedName>
        <fullName evidence="3">PAS domain S-box protein</fullName>
    </submittedName>
</protein>
<evidence type="ECO:0000259" key="2">
    <source>
        <dbReference type="Pfam" id="PF08447"/>
    </source>
</evidence>
<feature type="compositionally biased region" description="Basic and acidic residues" evidence="1">
    <location>
        <begin position="1"/>
        <end position="18"/>
    </location>
</feature>
<dbReference type="InterPro" id="IPR035965">
    <property type="entry name" value="PAS-like_dom_sf"/>
</dbReference>
<dbReference type="NCBIfam" id="TIGR00229">
    <property type="entry name" value="sensory_box"/>
    <property type="match status" value="1"/>
</dbReference>
<comment type="caution">
    <text evidence="3">The sequence shown here is derived from an EMBL/GenBank/DDBJ whole genome shotgun (WGS) entry which is preliminary data.</text>
</comment>
<dbReference type="RefSeq" id="WP_274639870.1">
    <property type="nucleotide sequence ID" value="NZ_JAIWJY010000004.1"/>
</dbReference>
<feature type="domain" description="PAS fold-3" evidence="2">
    <location>
        <begin position="52"/>
        <end position="133"/>
    </location>
</feature>
<gene>
    <name evidence="3" type="ORF">LCI24_07795</name>
</gene>
<reference evidence="3" key="1">
    <citation type="submission" date="2021-09" db="EMBL/GenBank/DDBJ databases">
        <authorList>
            <person name="Smyrli M."/>
        </authorList>
    </citation>
    <scope>NUCLEOTIDE SEQUENCE</scope>
    <source>
        <strain evidence="3">LAR25</strain>
    </source>
</reference>